<keyword evidence="2" id="KW-1185">Reference proteome</keyword>
<proteinExistence type="predicted"/>
<reference evidence="1" key="1">
    <citation type="submission" date="2024-09" db="EMBL/GenBank/DDBJ databases">
        <authorList>
            <person name="Liu J."/>
        </authorList>
    </citation>
    <scope>NUCLEOTIDE SEQUENCE</scope>
    <source>
        <strain evidence="1">NBU2967</strain>
    </source>
</reference>
<dbReference type="Proteomes" id="UP001595191">
    <property type="component" value="Unassembled WGS sequence"/>
</dbReference>
<sequence>MQVENVGAYLSQIVEDHVSTALKNWLGGKIKNIVDERSAKDLYLTYSLIGTKFGSEENLEFATDSDVGQYLKTQRANIRQVARIYLLVKVLEADTDFFAPKVANIIQVADTGELETFLKFLILLPDPVRYKTTAVDALRTNIATVFNAIAYNNPYPSLFFNDQQWNQMYLKTAFMQGDLSAIMDIDKMANTDLVRIISDYAHERWAAGRAIDPYFWRPVSKFLNDTLLGDMKRLLASDDPMENKAGALCCYGSDYPEAKKELENHEDLVGQIENKTLTWENLKE</sequence>
<gene>
    <name evidence="1" type="ORF">ACEZ3G_13050</name>
</gene>
<protein>
    <submittedName>
        <fullName evidence="1">EboA domain-containing protein</fullName>
    </submittedName>
</protein>
<evidence type="ECO:0000313" key="1">
    <source>
        <dbReference type="EMBL" id="MFH6604413.1"/>
    </source>
</evidence>
<accession>A0ACC7LKY2</accession>
<organism evidence="1 2">
    <name type="scientific">Meishania litoralis</name>
    <dbReference type="NCBI Taxonomy" id="3434685"/>
    <lineage>
        <taxon>Bacteria</taxon>
        <taxon>Pseudomonadati</taxon>
        <taxon>Bacteroidota</taxon>
        <taxon>Flavobacteriia</taxon>
        <taxon>Flavobacteriales</taxon>
        <taxon>Flavobacteriaceae</taxon>
        <taxon>Meishania</taxon>
    </lineage>
</organism>
<comment type="caution">
    <text evidence="1">The sequence shown here is derived from an EMBL/GenBank/DDBJ whole genome shotgun (WGS) entry which is preliminary data.</text>
</comment>
<dbReference type="EMBL" id="JBHFPV010000002">
    <property type="protein sequence ID" value="MFH6604413.1"/>
    <property type="molecule type" value="Genomic_DNA"/>
</dbReference>
<name>A0ACC7LKY2_9FLAO</name>
<evidence type="ECO:0000313" key="2">
    <source>
        <dbReference type="Proteomes" id="UP001595191"/>
    </source>
</evidence>